<feature type="region of interest" description="Disordered" evidence="1">
    <location>
        <begin position="1"/>
        <end position="66"/>
    </location>
</feature>
<dbReference type="Pfam" id="PF02720">
    <property type="entry name" value="DUF222"/>
    <property type="match status" value="1"/>
</dbReference>
<organism evidence="3 4">
    <name type="scientific">Cryobacterium arcticum</name>
    <dbReference type="NCBI Taxonomy" id="670052"/>
    <lineage>
        <taxon>Bacteria</taxon>
        <taxon>Bacillati</taxon>
        <taxon>Actinomycetota</taxon>
        <taxon>Actinomycetes</taxon>
        <taxon>Micrococcales</taxon>
        <taxon>Microbacteriaceae</taxon>
        <taxon>Cryobacterium</taxon>
    </lineage>
</organism>
<dbReference type="InterPro" id="IPR003615">
    <property type="entry name" value="HNH_nuc"/>
</dbReference>
<evidence type="ECO:0000313" key="3">
    <source>
        <dbReference type="EMBL" id="PXA68173.1"/>
    </source>
</evidence>
<feature type="region of interest" description="Disordered" evidence="1">
    <location>
        <begin position="556"/>
        <end position="578"/>
    </location>
</feature>
<accession>A0A317ZST9</accession>
<evidence type="ECO:0000256" key="1">
    <source>
        <dbReference type="SAM" id="MobiDB-lite"/>
    </source>
</evidence>
<keyword evidence="4" id="KW-1185">Reference proteome</keyword>
<dbReference type="SMART" id="SM00507">
    <property type="entry name" value="HNHc"/>
    <property type="match status" value="1"/>
</dbReference>
<dbReference type="CDD" id="cd00085">
    <property type="entry name" value="HNHc"/>
    <property type="match status" value="1"/>
</dbReference>
<dbReference type="EMBL" id="QHLY01000012">
    <property type="protein sequence ID" value="PXA68173.1"/>
    <property type="molecule type" value="Genomic_DNA"/>
</dbReference>
<protein>
    <recommendedName>
        <fullName evidence="2">HNH nuclease domain-containing protein</fullName>
    </recommendedName>
</protein>
<reference evidence="3 4" key="1">
    <citation type="submission" date="2018-05" db="EMBL/GenBank/DDBJ databases">
        <title>Genetic diversity of glacier-inhabiting Cryobacterium bacteria in China and description of Cryobacterium mengkeensis sp. nov. and Arthrobacter glacialis sp. nov.</title>
        <authorList>
            <person name="Liu Q."/>
            <person name="Xin Y.-H."/>
        </authorList>
    </citation>
    <scope>NUCLEOTIDE SEQUENCE [LARGE SCALE GENOMIC DNA]</scope>
    <source>
        <strain evidence="3 4">SK-1</strain>
    </source>
</reference>
<dbReference type="Gene3D" id="1.10.30.50">
    <property type="match status" value="1"/>
</dbReference>
<evidence type="ECO:0000313" key="4">
    <source>
        <dbReference type="Proteomes" id="UP000246722"/>
    </source>
</evidence>
<proteinExistence type="predicted"/>
<feature type="compositionally biased region" description="Low complexity" evidence="1">
    <location>
        <begin position="1"/>
        <end position="22"/>
    </location>
</feature>
<sequence length="578" mass="61604">MDEDLAGGSTAAGGSPAAPASADWNTSLAVPSPTRAEPLDSRGGGTFGSRAAVPEVPKPRKAQPVWREPEEIPAVQLARSGAFGEKLGALADAARTVQAVLASIDAVGLSDAEAVALTQAVEQLGRPVDTARVTTATVISARAQRGLGTDSLAWRMGARHESELLTLLTRTSVAEMKRRVVLGEKVAPRLIAGSVLEPVFPIVAAALTAGELGIDAAENIVRGLADYKVHGRFDANPADVDAAERDLVESATGSRFDRARNDDSPVSTSPGAVVRVGDSDGFTFTADRINDMTKTWQARLNPDGAAPNAPLLEAKSSFSFGTLRDGLYPLRGGVTPDLKGVMQNLFNTYQSARTAVKFPLCRGPAAHRSRQLIPDEILDERTGGEKRADILRGILTQVAQDPRTPTMGGMPPTVMVHVNATDLLKNSGVGWIDGVDGPISMKSINQMIDNGGMQPIFFGGNGAVLGLGSKARCFSPLQRKAITARDGGCIIPGCTCPPQWCEVHHVEDWQYGGQTHVDNGVLLCWYHHHTITSSTGWKIRMVNGMPQVKAPHWVDPTEKWRTPEKHRAHDPKTRKPPG</sequence>
<evidence type="ECO:0000259" key="2">
    <source>
        <dbReference type="SMART" id="SM00507"/>
    </source>
</evidence>
<gene>
    <name evidence="3" type="ORF">CTB96_16240</name>
</gene>
<name>A0A317ZST9_9MICO</name>
<dbReference type="InterPro" id="IPR003870">
    <property type="entry name" value="DUF222"/>
</dbReference>
<dbReference type="OrthoDB" id="5177627at2"/>
<dbReference type="AlphaFoldDB" id="A0A317ZST9"/>
<dbReference type="Proteomes" id="UP000246722">
    <property type="component" value="Unassembled WGS sequence"/>
</dbReference>
<feature type="domain" description="HNH nuclease" evidence="2">
    <location>
        <begin position="477"/>
        <end position="529"/>
    </location>
</feature>
<comment type="caution">
    <text evidence="3">The sequence shown here is derived from an EMBL/GenBank/DDBJ whole genome shotgun (WGS) entry which is preliminary data.</text>
</comment>